<evidence type="ECO:0000313" key="2">
    <source>
        <dbReference type="EMBL" id="THH02240.1"/>
    </source>
</evidence>
<dbReference type="InterPro" id="IPR031728">
    <property type="entry name" value="GlcAase_C"/>
</dbReference>
<reference evidence="2 3" key="1">
    <citation type="submission" date="2019-02" db="EMBL/GenBank/DDBJ databases">
        <title>Genome sequencing of the rare red list fungi Phlebia centrifuga.</title>
        <authorList>
            <person name="Buettner E."/>
            <person name="Kellner H."/>
        </authorList>
    </citation>
    <scope>NUCLEOTIDE SEQUENCE [LARGE SCALE GENOMIC DNA]</scope>
    <source>
        <strain evidence="2 3">DSM 108282</strain>
    </source>
</reference>
<gene>
    <name evidence="2" type="ORF">EW026_g641</name>
</gene>
<dbReference type="EMBL" id="SGPJ01000009">
    <property type="protein sequence ID" value="THH02240.1"/>
    <property type="molecule type" value="Genomic_DNA"/>
</dbReference>
<dbReference type="Gene3D" id="3.20.20.80">
    <property type="entry name" value="Glycosidases"/>
    <property type="match status" value="1"/>
</dbReference>
<dbReference type="PANTHER" id="PTHR36183:SF2">
    <property type="entry name" value="BETA-GLUCURONIDASE C-TERMINAL DOMAIN-CONTAINING PROTEIN"/>
    <property type="match status" value="1"/>
</dbReference>
<evidence type="ECO:0000259" key="1">
    <source>
        <dbReference type="Pfam" id="PF16862"/>
    </source>
</evidence>
<dbReference type="PANTHER" id="PTHR36183">
    <property type="entry name" value="BETA-GLUCURONIDASE"/>
    <property type="match status" value="1"/>
</dbReference>
<dbReference type="Pfam" id="PF16862">
    <property type="entry name" value="Glyco_hydro_79C"/>
    <property type="match status" value="1"/>
</dbReference>
<dbReference type="InterPro" id="IPR052974">
    <property type="entry name" value="GH79_Enzymes"/>
</dbReference>
<comment type="caution">
    <text evidence="2">The sequence shown here is derived from an EMBL/GenBank/DDBJ whole genome shotgun (WGS) entry which is preliminary data.</text>
</comment>
<dbReference type="Proteomes" id="UP000309038">
    <property type="component" value="Unassembled WGS sequence"/>
</dbReference>
<evidence type="ECO:0000313" key="3">
    <source>
        <dbReference type="Proteomes" id="UP000309038"/>
    </source>
</evidence>
<keyword evidence="3" id="KW-1185">Reference proteome</keyword>
<accession>A0A4S4KYR5</accession>
<proteinExistence type="predicted"/>
<name>A0A4S4KYR5_9APHY</name>
<feature type="domain" description="Beta-glucuronidase C-terminal" evidence="1">
    <location>
        <begin position="417"/>
        <end position="529"/>
    </location>
</feature>
<dbReference type="AlphaFoldDB" id="A0A4S4KYR5"/>
<dbReference type="SUPFAM" id="SSF51445">
    <property type="entry name" value="(Trans)glycosidases"/>
    <property type="match status" value="1"/>
</dbReference>
<dbReference type="InterPro" id="IPR017853">
    <property type="entry name" value="GH"/>
</dbReference>
<sequence>MAIAAVQVHLSRVALCDNATALSVSVPIIAPSNSQALVSTVLSFSIEQDRWPDWVGIDSRNQFTFNALQNFAELTGQPPNIRVGANSEDHTIWSPTVTINQDVFPPPNSVTPYPEATQITVGDGYYELSKWLPSGTRMTWGVNLGLDNVTNAVNMAKSIIKAFDSPAVRRSSVKLDLIEIGNEADLYMDNGDRPSNWTVEDYVADWISIAGPVMQAAGLHPNGDVAFQGAAFAGQGFTPTEIFDLGILDTTPGGLITRISQHRYSAAFCNGGDFPLVSFMNKASVRSNLTLFEADLAASKARGLGYVLGETGSIACHGAPGVSNTAGAALWVIDYTLQAASLGITELYFHEGVGFKYNFIQPISLNRSIIDGSPIDPPQPPQIQPSYYAGLLIDTFVGSTGSAKLVELSVPDDNISGYAAFENGLLRRAVFVNLHAWLQSSEGTGQRPSVHIDLAFSLSAGGSSASADALSSGGVQARRLVIQHADDVSNLTWAGQSYETSDVHPNGRIVVESVSVRDGIDLRATEAVLLSF</sequence>
<protein>
    <recommendedName>
        <fullName evidence="1">Beta-glucuronidase C-terminal domain-containing protein</fullName>
    </recommendedName>
</protein>
<organism evidence="2 3">
    <name type="scientific">Hermanssonia centrifuga</name>
    <dbReference type="NCBI Taxonomy" id="98765"/>
    <lineage>
        <taxon>Eukaryota</taxon>
        <taxon>Fungi</taxon>
        <taxon>Dikarya</taxon>
        <taxon>Basidiomycota</taxon>
        <taxon>Agaricomycotina</taxon>
        <taxon>Agaricomycetes</taxon>
        <taxon>Polyporales</taxon>
        <taxon>Meruliaceae</taxon>
        <taxon>Hermanssonia</taxon>
    </lineage>
</organism>